<feature type="signal peptide" evidence="2">
    <location>
        <begin position="1"/>
        <end position="32"/>
    </location>
</feature>
<dbReference type="EMBL" id="CP036347">
    <property type="protein sequence ID" value="QDU06071.1"/>
    <property type="molecule type" value="Genomic_DNA"/>
</dbReference>
<reference evidence="3 4" key="1">
    <citation type="submission" date="2019-02" db="EMBL/GenBank/DDBJ databases">
        <title>Deep-cultivation of Planctomycetes and their phenomic and genomic characterization uncovers novel biology.</title>
        <authorList>
            <person name="Wiegand S."/>
            <person name="Jogler M."/>
            <person name="Boedeker C."/>
            <person name="Pinto D."/>
            <person name="Vollmers J."/>
            <person name="Rivas-Marin E."/>
            <person name="Kohn T."/>
            <person name="Peeters S.H."/>
            <person name="Heuer A."/>
            <person name="Rast P."/>
            <person name="Oberbeckmann S."/>
            <person name="Bunk B."/>
            <person name="Jeske O."/>
            <person name="Meyerdierks A."/>
            <person name="Storesund J.E."/>
            <person name="Kallscheuer N."/>
            <person name="Luecker S."/>
            <person name="Lage O.M."/>
            <person name="Pohl T."/>
            <person name="Merkel B.J."/>
            <person name="Hornburger P."/>
            <person name="Mueller R.-W."/>
            <person name="Bruemmer F."/>
            <person name="Labrenz M."/>
            <person name="Spormann A.M."/>
            <person name="Op den Camp H."/>
            <person name="Overmann J."/>
            <person name="Amann R."/>
            <person name="Jetten M.S.M."/>
            <person name="Mascher T."/>
            <person name="Medema M.H."/>
            <person name="Devos D.P."/>
            <person name="Kaster A.-K."/>
            <person name="Ovreas L."/>
            <person name="Rohde M."/>
            <person name="Galperin M.Y."/>
            <person name="Jogler C."/>
        </authorList>
    </citation>
    <scope>NUCLEOTIDE SEQUENCE [LARGE SCALE GENOMIC DNA]</scope>
    <source>
        <strain evidence="3 4">V6</strain>
    </source>
</reference>
<organism evidence="3 4">
    <name type="scientific">Gimesia chilikensis</name>
    <dbReference type="NCBI Taxonomy" id="2605989"/>
    <lineage>
        <taxon>Bacteria</taxon>
        <taxon>Pseudomonadati</taxon>
        <taxon>Planctomycetota</taxon>
        <taxon>Planctomycetia</taxon>
        <taxon>Planctomycetales</taxon>
        <taxon>Planctomycetaceae</taxon>
        <taxon>Gimesia</taxon>
    </lineage>
</organism>
<gene>
    <name evidence="3" type="ORF">V6x_58170</name>
</gene>
<evidence type="ECO:0000313" key="3">
    <source>
        <dbReference type="EMBL" id="QDU06071.1"/>
    </source>
</evidence>
<proteinExistence type="predicted"/>
<evidence type="ECO:0000256" key="1">
    <source>
        <dbReference type="SAM" id="MobiDB-lite"/>
    </source>
</evidence>
<dbReference type="Proteomes" id="UP000320722">
    <property type="component" value="Chromosome"/>
</dbReference>
<evidence type="ECO:0000313" key="4">
    <source>
        <dbReference type="Proteomes" id="UP000320722"/>
    </source>
</evidence>
<feature type="chain" id="PRO_5022000299" evidence="2">
    <location>
        <begin position="33"/>
        <end position="460"/>
    </location>
</feature>
<feature type="region of interest" description="Disordered" evidence="1">
    <location>
        <begin position="188"/>
        <end position="213"/>
    </location>
</feature>
<keyword evidence="2" id="KW-0732">Signal</keyword>
<protein>
    <submittedName>
        <fullName evidence="3">Uncharacterized protein</fullName>
    </submittedName>
</protein>
<dbReference type="RefSeq" id="WP_145044829.1">
    <property type="nucleotide sequence ID" value="NZ_CP036347.1"/>
</dbReference>
<dbReference type="AlphaFoldDB" id="A0A517WLE5"/>
<name>A0A517WLE5_9PLAN</name>
<evidence type="ECO:0000256" key="2">
    <source>
        <dbReference type="SAM" id="SignalP"/>
    </source>
</evidence>
<accession>A0A517WLE5</accession>
<sequence precursor="true">MTHSRSSSNSLRLALGLLLLHCLFLTDQRATAETLQLTTFQVDVTPPAGERVGIGFIPRYKILEHPTLAKGIILQQDDTTCVLCAIDYCGLCNDSYDLLRRTLAQAAGTSTDYVALQSLHQHTAPVLDSTSVRLLYENEPQHLARIIDFEQQLARKLASAVQQSLNNTQTITHIATSRARVERVASSRRLQQPDGSIRTRLSSTTDPQLRAAPEGHIDPELRTVGFFKQNEPVAHLHYYATHPQSFYGNGRISWDVPGIAREKLQQQTGVFQVYLTACGGNIAMGKYNDGTPEARTQLSNRLYSALQNSVKSLKKQPVQKLSWQTADLRFPGRSQPAFTDEVNQKILQNQQATLSQKIKAAMILAWNARDASQPVQASCLSIGPVRMIQLPGETFVEYQLFAQNKNPDLFVAVAAYSECGMWYIGPDQIYQDRGGYEQTWSFGGPIETQLKQLLTRFLKE</sequence>